<dbReference type="Proteomes" id="UP000320582">
    <property type="component" value="Unassembled WGS sequence"/>
</dbReference>
<name>A0A543K630_9RHOB</name>
<dbReference type="FunFam" id="3.90.1530.30:FF:000002">
    <property type="entry name" value="Chromosome partitioning protein ParB"/>
    <property type="match status" value="1"/>
</dbReference>
<keyword evidence="3" id="KW-1185">Reference proteome</keyword>
<dbReference type="InterPro" id="IPR050336">
    <property type="entry name" value="Chromosome_partition/occlusion"/>
</dbReference>
<protein>
    <submittedName>
        <fullName evidence="2">ParB-like nuclease family protein</fullName>
    </submittedName>
</protein>
<evidence type="ECO:0000313" key="3">
    <source>
        <dbReference type="Proteomes" id="UP000320582"/>
    </source>
</evidence>
<dbReference type="PANTHER" id="PTHR33375:SF7">
    <property type="entry name" value="CHROMOSOME 2-PARTITIONING PROTEIN PARB-RELATED"/>
    <property type="match status" value="1"/>
</dbReference>
<dbReference type="Gene3D" id="3.90.1530.30">
    <property type="match status" value="1"/>
</dbReference>
<comment type="caution">
    <text evidence="2">The sequence shown here is derived from an EMBL/GenBank/DDBJ whole genome shotgun (WGS) entry which is preliminary data.</text>
</comment>
<dbReference type="AlphaFoldDB" id="A0A543K630"/>
<proteinExistence type="predicted"/>
<reference evidence="2 3" key="1">
    <citation type="submission" date="2019-06" db="EMBL/GenBank/DDBJ databases">
        <title>Genomic Encyclopedia of Archaeal and Bacterial Type Strains, Phase II (KMG-II): from individual species to whole genera.</title>
        <authorList>
            <person name="Goeker M."/>
        </authorList>
    </citation>
    <scope>NUCLEOTIDE SEQUENCE [LARGE SCALE GENOMIC DNA]</scope>
    <source>
        <strain evidence="2 3">DSM 18423</strain>
    </source>
</reference>
<gene>
    <name evidence="2" type="ORF">BD293_3939</name>
</gene>
<evidence type="ECO:0000259" key="1">
    <source>
        <dbReference type="Pfam" id="PF02195"/>
    </source>
</evidence>
<organism evidence="2 3">
    <name type="scientific">Roseinatronobacter monicus</name>
    <dbReference type="NCBI Taxonomy" id="393481"/>
    <lineage>
        <taxon>Bacteria</taxon>
        <taxon>Pseudomonadati</taxon>
        <taxon>Pseudomonadota</taxon>
        <taxon>Alphaproteobacteria</taxon>
        <taxon>Rhodobacterales</taxon>
        <taxon>Paracoccaceae</taxon>
        <taxon>Roseinatronobacter</taxon>
    </lineage>
</organism>
<dbReference type="EMBL" id="VFPT01000002">
    <property type="protein sequence ID" value="TQM90546.1"/>
    <property type="molecule type" value="Genomic_DNA"/>
</dbReference>
<dbReference type="InterPro" id="IPR036086">
    <property type="entry name" value="ParB/Sulfiredoxin_sf"/>
</dbReference>
<dbReference type="PANTHER" id="PTHR33375">
    <property type="entry name" value="CHROMOSOME-PARTITIONING PROTEIN PARB-RELATED"/>
    <property type="match status" value="1"/>
</dbReference>
<dbReference type="InterPro" id="IPR003115">
    <property type="entry name" value="ParB_N"/>
</dbReference>
<accession>A0A543K630</accession>
<dbReference type="GO" id="GO:0007059">
    <property type="term" value="P:chromosome segregation"/>
    <property type="evidence" value="ECO:0007669"/>
    <property type="project" value="TreeGrafter"/>
</dbReference>
<dbReference type="GO" id="GO:0005694">
    <property type="term" value="C:chromosome"/>
    <property type="evidence" value="ECO:0007669"/>
    <property type="project" value="TreeGrafter"/>
</dbReference>
<dbReference type="SUPFAM" id="SSF110849">
    <property type="entry name" value="ParB/Sulfiredoxin"/>
    <property type="match status" value="1"/>
</dbReference>
<dbReference type="Pfam" id="PF02195">
    <property type="entry name" value="ParB_N"/>
    <property type="match status" value="1"/>
</dbReference>
<dbReference type="CDD" id="cd16406">
    <property type="entry name" value="ParB_N_like"/>
    <property type="match status" value="1"/>
</dbReference>
<sequence length="367" mass="39436">MGGDHVESERVVGLRVTGSEIGRVASDARCGDDLMAKPASKITLSASKDIPFDKLMLSQSNVRRIKAGVSVEELAEDIARRGLLQGLSVRAVLNEDGTETGMYEIPAGGRRFQELALLVKQKRLAKTAPFPYFLREKGQCDDGGWPENNALLDLLVVDRLPRKAEAITSKGWKCIEVTRAGALVTLDRSGQLSVYRGYVRLVDEPLAETAVKDGSETGVAQTGQGGDIELSALDHDASAHVGTIIKSGGQLLGAGVPGDVDYGTFEPLPERLVQELTAHRSLARREALGRPPDAKPSLIVTPPARSTHVLAVCSTLVFWSPCAKRKGRGLGCVADKQHSKRLSGFWKRMNQPGTHAGRLTCSISQPS</sequence>
<feature type="domain" description="ParB-like N-terminal" evidence="1">
    <location>
        <begin position="48"/>
        <end position="117"/>
    </location>
</feature>
<evidence type="ECO:0000313" key="2">
    <source>
        <dbReference type="EMBL" id="TQM90546.1"/>
    </source>
</evidence>